<dbReference type="AlphaFoldDB" id="A0A9P8ATA3"/>
<organism evidence="1 2">
    <name type="scientific">Guyanagaster necrorhizus</name>
    <dbReference type="NCBI Taxonomy" id="856835"/>
    <lineage>
        <taxon>Eukaryota</taxon>
        <taxon>Fungi</taxon>
        <taxon>Dikarya</taxon>
        <taxon>Basidiomycota</taxon>
        <taxon>Agaricomycotina</taxon>
        <taxon>Agaricomycetes</taxon>
        <taxon>Agaricomycetidae</taxon>
        <taxon>Agaricales</taxon>
        <taxon>Marasmiineae</taxon>
        <taxon>Physalacriaceae</taxon>
        <taxon>Guyanagaster</taxon>
    </lineage>
</organism>
<dbReference type="EMBL" id="MU250533">
    <property type="protein sequence ID" value="KAG7446781.1"/>
    <property type="molecule type" value="Genomic_DNA"/>
</dbReference>
<proteinExistence type="predicted"/>
<dbReference type="RefSeq" id="XP_043040281.1">
    <property type="nucleotide sequence ID" value="XM_043182505.1"/>
</dbReference>
<reference evidence="1" key="1">
    <citation type="submission" date="2020-11" db="EMBL/GenBank/DDBJ databases">
        <title>Adaptations for nitrogen fixation in a non-lichenized fungal sporocarp promotes dispersal by wood-feeding termites.</title>
        <authorList>
            <consortium name="DOE Joint Genome Institute"/>
            <person name="Koch R.A."/>
            <person name="Yoon G."/>
            <person name="Arayal U."/>
            <person name="Lail K."/>
            <person name="Amirebrahimi M."/>
            <person name="Labutti K."/>
            <person name="Lipzen A."/>
            <person name="Riley R."/>
            <person name="Barry K."/>
            <person name="Henrissat B."/>
            <person name="Grigoriev I.V."/>
            <person name="Herr J.R."/>
            <person name="Aime M.C."/>
        </authorList>
    </citation>
    <scope>NUCLEOTIDE SEQUENCE</scope>
    <source>
        <strain evidence="1">MCA 3950</strain>
    </source>
</reference>
<dbReference type="GeneID" id="66104802"/>
<protein>
    <submittedName>
        <fullName evidence="1">Uncharacterized protein</fullName>
    </submittedName>
</protein>
<gene>
    <name evidence="1" type="ORF">BT62DRAFT_86397</name>
</gene>
<name>A0A9P8ATA3_9AGAR</name>
<keyword evidence="2" id="KW-1185">Reference proteome</keyword>
<comment type="caution">
    <text evidence="1">The sequence shown here is derived from an EMBL/GenBank/DDBJ whole genome shotgun (WGS) entry which is preliminary data.</text>
</comment>
<evidence type="ECO:0000313" key="1">
    <source>
        <dbReference type="EMBL" id="KAG7446781.1"/>
    </source>
</evidence>
<sequence>MKREIGGCLFRRSIAQRSHRKPIPLPSRTSRQENIFSVPFVEDTIDKGKMVRTYSGKYNTARTTTDEHMDTTLGEHFGRRTTKKRPYSFTKRILDIKYSGTCTSAKRISAYQHTIIPLARATSGWPYGYGTMRYHDYSVVFLTQAWCTTREA</sequence>
<accession>A0A9P8ATA3</accession>
<evidence type="ECO:0000313" key="2">
    <source>
        <dbReference type="Proteomes" id="UP000812287"/>
    </source>
</evidence>
<dbReference type="Proteomes" id="UP000812287">
    <property type="component" value="Unassembled WGS sequence"/>
</dbReference>